<organism evidence="7 8">
    <name type="scientific">Gracilibacillus thailandensis</name>
    <dbReference type="NCBI Taxonomy" id="563735"/>
    <lineage>
        <taxon>Bacteria</taxon>
        <taxon>Bacillati</taxon>
        <taxon>Bacillota</taxon>
        <taxon>Bacilli</taxon>
        <taxon>Bacillales</taxon>
        <taxon>Bacillaceae</taxon>
        <taxon>Gracilibacillus</taxon>
    </lineage>
</organism>
<dbReference type="InterPro" id="IPR039425">
    <property type="entry name" value="RNA_pol_sigma-70-like"/>
</dbReference>
<dbReference type="SUPFAM" id="SSF88946">
    <property type="entry name" value="Sigma2 domain of RNA polymerase sigma factors"/>
    <property type="match status" value="1"/>
</dbReference>
<evidence type="ECO:0000259" key="6">
    <source>
        <dbReference type="Pfam" id="PF08281"/>
    </source>
</evidence>
<reference evidence="7 8" key="1">
    <citation type="submission" date="2019-10" db="EMBL/GenBank/DDBJ databases">
        <title>Gracilibacillus salitolerans sp. nov., a moderate halophile isolated from a saline soil in northwest China.</title>
        <authorList>
            <person name="Gan L."/>
        </authorList>
    </citation>
    <scope>NUCLEOTIDE SEQUENCE [LARGE SCALE GENOMIC DNA]</scope>
    <source>
        <strain evidence="7 8">TP2-8</strain>
    </source>
</reference>
<feature type="domain" description="RNA polymerase sigma factor 70 region 4 type 2" evidence="6">
    <location>
        <begin position="100"/>
        <end position="151"/>
    </location>
</feature>
<dbReference type="InterPro" id="IPR013325">
    <property type="entry name" value="RNA_pol_sigma_r2"/>
</dbReference>
<keyword evidence="8" id="KW-1185">Reference proteome</keyword>
<name>A0A6N7R541_9BACI</name>
<dbReference type="RefSeq" id="WP_153836861.1">
    <property type="nucleotide sequence ID" value="NZ_JBHUMW010000023.1"/>
</dbReference>
<sequence length="165" mass="19952">MQHWYQKYHQDIYNYIYFMIGDHEQAKDLMQDTFVRAYHRFDSFHGGDEKGWLVRIARNITIDHIRKQKPIAFLLDRPTTLQALDKTPEQISMLNESEKELYHALQKLKISYREVIILRKIKEFSIKETSAILHWSENKVKVQLFRAMKSLKKELQKEGYIHEQI</sequence>
<dbReference type="GO" id="GO:0003677">
    <property type="term" value="F:DNA binding"/>
    <property type="evidence" value="ECO:0007669"/>
    <property type="project" value="InterPro"/>
</dbReference>
<dbReference type="Pfam" id="PF04542">
    <property type="entry name" value="Sigma70_r2"/>
    <property type="match status" value="1"/>
</dbReference>
<evidence type="ECO:0000256" key="1">
    <source>
        <dbReference type="ARBA" id="ARBA00010641"/>
    </source>
</evidence>
<dbReference type="AlphaFoldDB" id="A0A6N7R541"/>
<evidence type="ECO:0000256" key="2">
    <source>
        <dbReference type="ARBA" id="ARBA00023015"/>
    </source>
</evidence>
<keyword evidence="3" id="KW-0731">Sigma factor</keyword>
<keyword evidence="2" id="KW-0805">Transcription regulation</keyword>
<dbReference type="SUPFAM" id="SSF88659">
    <property type="entry name" value="Sigma3 and sigma4 domains of RNA polymerase sigma factors"/>
    <property type="match status" value="1"/>
</dbReference>
<dbReference type="GO" id="GO:0016987">
    <property type="term" value="F:sigma factor activity"/>
    <property type="evidence" value="ECO:0007669"/>
    <property type="project" value="UniProtKB-KW"/>
</dbReference>
<dbReference type="Gene3D" id="1.10.10.10">
    <property type="entry name" value="Winged helix-like DNA-binding domain superfamily/Winged helix DNA-binding domain"/>
    <property type="match status" value="1"/>
</dbReference>
<keyword evidence="4" id="KW-0804">Transcription</keyword>
<evidence type="ECO:0000256" key="3">
    <source>
        <dbReference type="ARBA" id="ARBA00023082"/>
    </source>
</evidence>
<dbReference type="PANTHER" id="PTHR43133:SF60">
    <property type="entry name" value="RNA POLYMERASE SIGMA FACTOR SIGV"/>
    <property type="match status" value="1"/>
</dbReference>
<protein>
    <submittedName>
        <fullName evidence="7">Sigma-70 family RNA polymerase sigma factor</fullName>
    </submittedName>
</protein>
<dbReference type="InterPro" id="IPR013249">
    <property type="entry name" value="RNA_pol_sigma70_r4_t2"/>
</dbReference>
<evidence type="ECO:0000259" key="5">
    <source>
        <dbReference type="Pfam" id="PF04542"/>
    </source>
</evidence>
<comment type="similarity">
    <text evidence="1">Belongs to the sigma-70 factor family. ECF subfamily.</text>
</comment>
<proteinExistence type="inferred from homology"/>
<dbReference type="GO" id="GO:0006352">
    <property type="term" value="P:DNA-templated transcription initiation"/>
    <property type="evidence" value="ECO:0007669"/>
    <property type="project" value="InterPro"/>
</dbReference>
<dbReference type="InterPro" id="IPR007627">
    <property type="entry name" value="RNA_pol_sigma70_r2"/>
</dbReference>
<evidence type="ECO:0000313" key="8">
    <source>
        <dbReference type="Proteomes" id="UP000435187"/>
    </source>
</evidence>
<feature type="domain" description="RNA polymerase sigma-70 region 2" evidence="5">
    <location>
        <begin position="5"/>
        <end position="69"/>
    </location>
</feature>
<dbReference type="Gene3D" id="1.10.1740.10">
    <property type="match status" value="1"/>
</dbReference>
<dbReference type="EMBL" id="WJEE01000062">
    <property type="protein sequence ID" value="MRI68363.1"/>
    <property type="molecule type" value="Genomic_DNA"/>
</dbReference>
<evidence type="ECO:0000256" key="4">
    <source>
        <dbReference type="ARBA" id="ARBA00023163"/>
    </source>
</evidence>
<accession>A0A6N7R541</accession>
<dbReference type="PANTHER" id="PTHR43133">
    <property type="entry name" value="RNA POLYMERASE ECF-TYPE SIGMA FACTO"/>
    <property type="match status" value="1"/>
</dbReference>
<evidence type="ECO:0000313" key="7">
    <source>
        <dbReference type="EMBL" id="MRI68363.1"/>
    </source>
</evidence>
<dbReference type="InterPro" id="IPR036388">
    <property type="entry name" value="WH-like_DNA-bd_sf"/>
</dbReference>
<gene>
    <name evidence="7" type="ORF">GH885_18820</name>
</gene>
<dbReference type="Pfam" id="PF08281">
    <property type="entry name" value="Sigma70_r4_2"/>
    <property type="match status" value="1"/>
</dbReference>
<dbReference type="Proteomes" id="UP000435187">
    <property type="component" value="Unassembled WGS sequence"/>
</dbReference>
<comment type="caution">
    <text evidence="7">The sequence shown here is derived from an EMBL/GenBank/DDBJ whole genome shotgun (WGS) entry which is preliminary data.</text>
</comment>
<dbReference type="InterPro" id="IPR014284">
    <property type="entry name" value="RNA_pol_sigma-70_dom"/>
</dbReference>
<dbReference type="NCBIfam" id="TIGR02937">
    <property type="entry name" value="sigma70-ECF"/>
    <property type="match status" value="1"/>
</dbReference>
<dbReference type="InterPro" id="IPR013324">
    <property type="entry name" value="RNA_pol_sigma_r3/r4-like"/>
</dbReference>
<dbReference type="CDD" id="cd06171">
    <property type="entry name" value="Sigma70_r4"/>
    <property type="match status" value="1"/>
</dbReference>